<name>A0A1I6SX59_9FLAO</name>
<proteinExistence type="predicted"/>
<accession>A0A1I6SX59</accession>
<evidence type="ECO:0000313" key="1">
    <source>
        <dbReference type="EMBL" id="SFS81477.1"/>
    </source>
</evidence>
<dbReference type="RefSeq" id="WP_090230745.1">
    <property type="nucleotide sequence ID" value="NZ_FOZP01000012.1"/>
</dbReference>
<keyword evidence="2" id="KW-1185">Reference proteome</keyword>
<sequence>MVADSLHKNQSQANDIESWFDGMVANLRYDQTLLENEIIDDNKRKVYDAMISGNQEFMHNFGRQASSAYFITKMIESYLKELIKTQSKPNKLAFELSDSKILVWAEISEDDETMEDGLILAEAKINAEFTKFGFHISSTIVENSDKLEVPNHYKNIAIC</sequence>
<reference evidence="2" key="1">
    <citation type="submission" date="2016-10" db="EMBL/GenBank/DDBJ databases">
        <authorList>
            <person name="Varghese N."/>
            <person name="Submissions S."/>
        </authorList>
    </citation>
    <scope>NUCLEOTIDE SEQUENCE [LARGE SCALE GENOMIC DNA]</scope>
    <source>
        <strain evidence="2">DSM 24450</strain>
    </source>
</reference>
<dbReference type="Proteomes" id="UP000199312">
    <property type="component" value="Unassembled WGS sequence"/>
</dbReference>
<dbReference type="OrthoDB" id="952658at2"/>
<organism evidence="1 2">
    <name type="scientific">Lutibacter maritimus</name>
    <dbReference type="NCBI Taxonomy" id="593133"/>
    <lineage>
        <taxon>Bacteria</taxon>
        <taxon>Pseudomonadati</taxon>
        <taxon>Bacteroidota</taxon>
        <taxon>Flavobacteriia</taxon>
        <taxon>Flavobacteriales</taxon>
        <taxon>Flavobacteriaceae</taxon>
        <taxon>Lutibacter</taxon>
    </lineage>
</organism>
<dbReference type="EMBL" id="FOZP01000012">
    <property type="protein sequence ID" value="SFS81477.1"/>
    <property type="molecule type" value="Genomic_DNA"/>
</dbReference>
<gene>
    <name evidence="1" type="ORF">SAMN04488006_0183</name>
</gene>
<dbReference type="AlphaFoldDB" id="A0A1I6SX59"/>
<evidence type="ECO:0000313" key="2">
    <source>
        <dbReference type="Proteomes" id="UP000199312"/>
    </source>
</evidence>
<protein>
    <submittedName>
        <fullName evidence="1">Uncharacterized protein</fullName>
    </submittedName>
</protein>